<feature type="chain" id="PRO_5001515778" evidence="1">
    <location>
        <begin position="22"/>
        <end position="231"/>
    </location>
</feature>
<feature type="signal peptide" evidence="1">
    <location>
        <begin position="1"/>
        <end position="21"/>
    </location>
</feature>
<keyword evidence="3" id="KW-1185">Reference proteome</keyword>
<proteinExistence type="predicted"/>
<dbReference type="RefSeq" id="WP_034242563.1">
    <property type="nucleotide sequence ID" value="NZ_AQRA01000005.1"/>
</dbReference>
<comment type="caution">
    <text evidence="2">The sequence shown here is derived from an EMBL/GenBank/DDBJ whole genome shotgun (WGS) entry which is preliminary data.</text>
</comment>
<reference evidence="2 3" key="1">
    <citation type="submission" date="2014-04" db="EMBL/GenBank/DDBJ databases">
        <title>Aquimarina sp. 22II-S11-z7 Genome Sequencing.</title>
        <authorList>
            <person name="Lai Q."/>
        </authorList>
    </citation>
    <scope>NUCLEOTIDE SEQUENCE [LARGE SCALE GENOMIC DNA]</scope>
    <source>
        <strain evidence="2 3">22II-S11-z7</strain>
    </source>
</reference>
<name>A0A023BUX0_9FLAO</name>
<accession>A0A023BUX0</accession>
<evidence type="ECO:0000313" key="3">
    <source>
        <dbReference type="Proteomes" id="UP000023541"/>
    </source>
</evidence>
<protein>
    <submittedName>
        <fullName evidence="2">Uncharacterized protein</fullName>
    </submittedName>
</protein>
<dbReference type="AlphaFoldDB" id="A0A023BUX0"/>
<evidence type="ECO:0000256" key="1">
    <source>
        <dbReference type="SAM" id="SignalP"/>
    </source>
</evidence>
<dbReference type="Proteomes" id="UP000023541">
    <property type="component" value="Unassembled WGS sequence"/>
</dbReference>
<dbReference type="OrthoDB" id="9912139at2"/>
<keyword evidence="1" id="KW-0732">Signal</keyword>
<sequence>MIFKKKFLISVLTICSLIVQAQEGVWINEYAINPQTNKKSNEFSNRLMFKIEKDSIFPFDSGKEEWKGTFNNGYRYLKDKNKLSIPSIGIKLEYPNKDRIILRNKNEVLYFRKVEPKKIALKKLKKLILKNIFISDLGYQKKDTISFYENSNLPQYSFNNIEVRFMKLDNMSLLLANFKGAGVYEINDVRKNYFSLNINSKKGIKEIEFYGITLNNINTFIIKKEALMIEK</sequence>
<evidence type="ECO:0000313" key="2">
    <source>
        <dbReference type="EMBL" id="EZH73775.1"/>
    </source>
</evidence>
<dbReference type="eggNOG" id="ENOG5032IXD">
    <property type="taxonomic scope" value="Bacteria"/>
</dbReference>
<dbReference type="EMBL" id="AQRA01000005">
    <property type="protein sequence ID" value="EZH73775.1"/>
    <property type="molecule type" value="Genomic_DNA"/>
</dbReference>
<gene>
    <name evidence="2" type="ORF">ATO12_17730</name>
</gene>
<organism evidence="2 3">
    <name type="scientific">Aquimarina atlantica</name>
    <dbReference type="NCBI Taxonomy" id="1317122"/>
    <lineage>
        <taxon>Bacteria</taxon>
        <taxon>Pseudomonadati</taxon>
        <taxon>Bacteroidota</taxon>
        <taxon>Flavobacteriia</taxon>
        <taxon>Flavobacteriales</taxon>
        <taxon>Flavobacteriaceae</taxon>
        <taxon>Aquimarina</taxon>
    </lineage>
</organism>